<dbReference type="EMBL" id="ABCS01000134">
    <property type="protein sequence ID" value="EDM74374.1"/>
    <property type="molecule type" value="Genomic_DNA"/>
</dbReference>
<evidence type="ECO:0000256" key="8">
    <source>
        <dbReference type="ARBA" id="ARBA00022842"/>
    </source>
</evidence>
<keyword evidence="13" id="KW-1185">Reference proteome</keyword>
<dbReference type="GO" id="GO:0046872">
    <property type="term" value="F:metal ion binding"/>
    <property type="evidence" value="ECO:0007669"/>
    <property type="project" value="UniProtKB-KW"/>
</dbReference>
<evidence type="ECO:0000256" key="1">
    <source>
        <dbReference type="ARBA" id="ARBA00001936"/>
    </source>
</evidence>
<reference evidence="12 13" key="1">
    <citation type="submission" date="2007-06" db="EMBL/GenBank/DDBJ databases">
        <authorList>
            <person name="Shimkets L."/>
            <person name="Ferriera S."/>
            <person name="Johnson J."/>
            <person name="Kravitz S."/>
            <person name="Beeson K."/>
            <person name="Sutton G."/>
            <person name="Rogers Y.-H."/>
            <person name="Friedman R."/>
            <person name="Frazier M."/>
            <person name="Venter J.C."/>
        </authorList>
    </citation>
    <scope>NUCLEOTIDE SEQUENCE [LARGE SCALE GENOMIC DNA]</scope>
    <source>
        <strain evidence="12 13">SIR-1</strain>
    </source>
</reference>
<evidence type="ECO:0000313" key="12">
    <source>
        <dbReference type="EMBL" id="EDM74374.1"/>
    </source>
</evidence>
<evidence type="ECO:0000313" key="13">
    <source>
        <dbReference type="Proteomes" id="UP000005801"/>
    </source>
</evidence>
<evidence type="ECO:0000256" key="10">
    <source>
        <dbReference type="HAMAP-Rule" id="MF_00162"/>
    </source>
</evidence>
<dbReference type="UniPathway" id="UPA00142">
    <property type="reaction ID" value="UER00210"/>
</dbReference>
<dbReference type="InterPro" id="IPR004218">
    <property type="entry name" value="GSHS_ATP-bd"/>
</dbReference>
<dbReference type="OrthoDB" id="9785415at2"/>
<dbReference type="RefSeq" id="WP_006976457.1">
    <property type="nucleotide sequence ID" value="NZ_ABCS01000134.1"/>
</dbReference>
<dbReference type="SUPFAM" id="SSF52440">
    <property type="entry name" value="PreATP-grasp domain"/>
    <property type="match status" value="1"/>
</dbReference>
<keyword evidence="7 10" id="KW-0067">ATP-binding</keyword>
<dbReference type="PANTHER" id="PTHR21621:SF4">
    <property type="entry name" value="GLUTATHIONE SYNTHETASE"/>
    <property type="match status" value="1"/>
</dbReference>
<organism evidence="12 13">
    <name type="scientific">Plesiocystis pacifica SIR-1</name>
    <dbReference type="NCBI Taxonomy" id="391625"/>
    <lineage>
        <taxon>Bacteria</taxon>
        <taxon>Pseudomonadati</taxon>
        <taxon>Myxococcota</taxon>
        <taxon>Polyangia</taxon>
        <taxon>Nannocystales</taxon>
        <taxon>Nannocystaceae</taxon>
        <taxon>Plesiocystis</taxon>
    </lineage>
</organism>
<dbReference type="InterPro" id="IPR011761">
    <property type="entry name" value="ATP-grasp"/>
</dbReference>
<evidence type="ECO:0000256" key="3">
    <source>
        <dbReference type="ARBA" id="ARBA00022598"/>
    </source>
</evidence>
<keyword evidence="6 10" id="KW-0547">Nucleotide-binding</keyword>
<gene>
    <name evidence="10" type="primary">gshB</name>
    <name evidence="12" type="ORF">PPSIR1_29700</name>
</gene>
<dbReference type="InterPro" id="IPR013815">
    <property type="entry name" value="ATP_grasp_subdomain_1"/>
</dbReference>
<dbReference type="NCBIfam" id="TIGR01380">
    <property type="entry name" value="glut_syn"/>
    <property type="match status" value="1"/>
</dbReference>
<dbReference type="GO" id="GO:0005737">
    <property type="term" value="C:cytoplasm"/>
    <property type="evidence" value="ECO:0007669"/>
    <property type="project" value="TreeGrafter"/>
</dbReference>
<accession>A6GIC1</accession>
<dbReference type="SUPFAM" id="SSF56059">
    <property type="entry name" value="Glutathione synthetase ATP-binding domain-like"/>
    <property type="match status" value="1"/>
</dbReference>
<comment type="cofactor">
    <cofactor evidence="2">
        <name>Mg(2+)</name>
        <dbReference type="ChEBI" id="CHEBI:18420"/>
    </cofactor>
</comment>
<dbReference type="Gene3D" id="3.30.1490.20">
    <property type="entry name" value="ATP-grasp fold, A domain"/>
    <property type="match status" value="1"/>
</dbReference>
<dbReference type="GO" id="GO:0005524">
    <property type="term" value="F:ATP binding"/>
    <property type="evidence" value="ECO:0007669"/>
    <property type="project" value="UniProtKB-UniRule"/>
</dbReference>
<dbReference type="Gene3D" id="3.40.50.20">
    <property type="match status" value="1"/>
</dbReference>
<evidence type="ECO:0000256" key="2">
    <source>
        <dbReference type="ARBA" id="ARBA00001946"/>
    </source>
</evidence>
<dbReference type="PROSITE" id="PS50975">
    <property type="entry name" value="ATP_GRASP"/>
    <property type="match status" value="1"/>
</dbReference>
<dbReference type="Pfam" id="PF02951">
    <property type="entry name" value="GSH-S_N"/>
    <property type="match status" value="1"/>
</dbReference>
<comment type="similarity">
    <text evidence="10">Belongs to the prokaryotic GSH synthase family.</text>
</comment>
<comment type="catalytic activity">
    <reaction evidence="10">
        <text>gamma-L-glutamyl-L-cysteine + glycine + ATP = glutathione + ADP + phosphate + H(+)</text>
        <dbReference type="Rhea" id="RHEA:13557"/>
        <dbReference type="ChEBI" id="CHEBI:15378"/>
        <dbReference type="ChEBI" id="CHEBI:30616"/>
        <dbReference type="ChEBI" id="CHEBI:43474"/>
        <dbReference type="ChEBI" id="CHEBI:57305"/>
        <dbReference type="ChEBI" id="CHEBI:57925"/>
        <dbReference type="ChEBI" id="CHEBI:58173"/>
        <dbReference type="ChEBI" id="CHEBI:456216"/>
        <dbReference type="EC" id="6.3.2.3"/>
    </reaction>
</comment>
<dbReference type="EC" id="6.3.2.3" evidence="10"/>
<dbReference type="Proteomes" id="UP000005801">
    <property type="component" value="Unassembled WGS sequence"/>
</dbReference>
<dbReference type="InterPro" id="IPR016185">
    <property type="entry name" value="PreATP-grasp_dom_sf"/>
</dbReference>
<evidence type="ECO:0000256" key="4">
    <source>
        <dbReference type="ARBA" id="ARBA00022684"/>
    </source>
</evidence>
<comment type="cofactor">
    <cofactor evidence="1">
        <name>Mn(2+)</name>
        <dbReference type="ChEBI" id="CHEBI:29035"/>
    </cofactor>
</comment>
<evidence type="ECO:0000256" key="5">
    <source>
        <dbReference type="ARBA" id="ARBA00022723"/>
    </source>
</evidence>
<dbReference type="GO" id="GO:0004363">
    <property type="term" value="F:glutathione synthase activity"/>
    <property type="evidence" value="ECO:0007669"/>
    <property type="project" value="UniProtKB-UniRule"/>
</dbReference>
<feature type="domain" description="ATP-grasp" evidence="11">
    <location>
        <begin position="123"/>
        <end position="311"/>
    </location>
</feature>
<dbReference type="eggNOG" id="COG0189">
    <property type="taxonomic scope" value="Bacteria"/>
</dbReference>
<dbReference type="AlphaFoldDB" id="A6GIC1"/>
<keyword evidence="5" id="KW-0479">Metal-binding</keyword>
<dbReference type="NCBIfam" id="NF003573">
    <property type="entry name" value="PRK05246.1"/>
    <property type="match status" value="1"/>
</dbReference>
<keyword evidence="3 10" id="KW-0436">Ligase</keyword>
<evidence type="ECO:0000256" key="7">
    <source>
        <dbReference type="ARBA" id="ARBA00022840"/>
    </source>
</evidence>
<dbReference type="InterPro" id="IPR004215">
    <property type="entry name" value="GSHS_N"/>
</dbReference>
<keyword evidence="4 10" id="KW-0317">Glutathione biosynthesis</keyword>
<evidence type="ECO:0000256" key="6">
    <source>
        <dbReference type="ARBA" id="ARBA00022741"/>
    </source>
</evidence>
<sequence length="315" mass="34009">MTDVLFVIDPLENLDPRADTSYVMITEALRRGHRPYYTTLAGLGIQGGQARAHVRLMGLAEGVGSPLVDAGEGEPRELSSFACVLMRKDPPVDEAFIAATWILDRAGTVVINEPSALRDLNEKLSMLNFPALIPDTRLLRDAGDVRAALEDMGGKMIVKPLLGYGGREILLAKAGDPNLSTIIEIATADGTRWTVAQQFLPDAKRGDKRILIVDGEAVGAVLRVPAAGELRDNFHTGGSPALTELSPRDREICGEVGPWLRERGILFAGIDVIGDYLTEINVTSPTGMQEINRLGGLEGDATMQAKFWVAVEARL</sequence>
<name>A6GIC1_9BACT</name>
<comment type="caution">
    <text evidence="12">The sequence shown here is derived from an EMBL/GenBank/DDBJ whole genome shotgun (WGS) entry which is preliminary data.</text>
</comment>
<proteinExistence type="inferred from homology"/>
<dbReference type="Gene3D" id="3.30.470.20">
    <property type="entry name" value="ATP-grasp fold, B domain"/>
    <property type="match status" value="1"/>
</dbReference>
<evidence type="ECO:0000259" key="11">
    <source>
        <dbReference type="PROSITE" id="PS50975"/>
    </source>
</evidence>
<keyword evidence="8" id="KW-0460">Magnesium</keyword>
<keyword evidence="9" id="KW-0464">Manganese</keyword>
<protein>
    <recommendedName>
        <fullName evidence="10">Glutathione synthetase</fullName>
        <ecNumber evidence="10">6.3.2.3</ecNumber>
    </recommendedName>
    <alternativeName>
        <fullName evidence="10">GSH synthetase</fullName>
        <shortName evidence="10">GSH-S</shortName>
        <shortName evidence="10">GSHase</shortName>
    </alternativeName>
    <alternativeName>
        <fullName evidence="10">Glutathione synthase</fullName>
    </alternativeName>
</protein>
<dbReference type="Pfam" id="PF02955">
    <property type="entry name" value="GSH-S_ATP"/>
    <property type="match status" value="1"/>
</dbReference>
<dbReference type="PANTHER" id="PTHR21621">
    <property type="entry name" value="RIBOSOMAL PROTEIN S6 MODIFICATION PROTEIN"/>
    <property type="match status" value="1"/>
</dbReference>
<comment type="pathway">
    <text evidence="10">Sulfur metabolism; glutathione biosynthesis; glutathione from L-cysteine and L-glutamate: step 2/2.</text>
</comment>
<dbReference type="InterPro" id="IPR006284">
    <property type="entry name" value="Glut_synth_pro"/>
</dbReference>
<dbReference type="HAMAP" id="MF_00162">
    <property type="entry name" value="GSH_S"/>
    <property type="match status" value="1"/>
</dbReference>
<dbReference type="STRING" id="391625.PPSIR1_29700"/>
<evidence type="ECO:0000256" key="9">
    <source>
        <dbReference type="ARBA" id="ARBA00023211"/>
    </source>
</evidence>